<keyword evidence="3 4" id="KW-0012">Acyltransferase</keyword>
<reference evidence="5 6" key="1">
    <citation type="submission" date="2019-05" db="EMBL/GenBank/DDBJ databases">
        <title>Panacibacter sp. strain 17mud1-8 Genome sequencing and assembly.</title>
        <authorList>
            <person name="Chhetri G."/>
        </authorList>
    </citation>
    <scope>NUCLEOTIDE SEQUENCE [LARGE SCALE GENOMIC DNA]</scope>
    <source>
        <strain evidence="5 6">17mud1-8</strain>
    </source>
</reference>
<accession>A0A4U3L227</accession>
<comment type="subcellular location">
    <subcellularLocation>
        <location evidence="4">Cytoplasm</location>
    </subcellularLocation>
</comment>
<dbReference type="GO" id="GO:0008914">
    <property type="term" value="F:leucyl-tRNA--protein transferase activity"/>
    <property type="evidence" value="ECO:0007669"/>
    <property type="project" value="UniProtKB-UniRule"/>
</dbReference>
<dbReference type="InterPro" id="IPR042221">
    <property type="entry name" value="Leu/Phe-tRNA_Trfase_N"/>
</dbReference>
<dbReference type="PANTHER" id="PTHR30098">
    <property type="entry name" value="LEUCYL/PHENYLALANYL-TRNA--PROTEIN TRANSFERASE"/>
    <property type="match status" value="1"/>
</dbReference>
<dbReference type="NCBIfam" id="TIGR00667">
    <property type="entry name" value="aat"/>
    <property type="match status" value="1"/>
</dbReference>
<dbReference type="EMBL" id="SZQL01000005">
    <property type="protein sequence ID" value="TKK69201.1"/>
    <property type="molecule type" value="Genomic_DNA"/>
</dbReference>
<dbReference type="GO" id="GO:0030163">
    <property type="term" value="P:protein catabolic process"/>
    <property type="evidence" value="ECO:0007669"/>
    <property type="project" value="UniProtKB-UniRule"/>
</dbReference>
<dbReference type="OrthoDB" id="9790282at2"/>
<evidence type="ECO:0000256" key="2">
    <source>
        <dbReference type="ARBA" id="ARBA00022679"/>
    </source>
</evidence>
<dbReference type="SUPFAM" id="SSF55729">
    <property type="entry name" value="Acyl-CoA N-acyltransferases (Nat)"/>
    <property type="match status" value="1"/>
</dbReference>
<comment type="catalytic activity">
    <reaction evidence="4">
        <text>N-terminal L-lysyl-[protein] + L-leucyl-tRNA(Leu) = N-terminal L-leucyl-L-lysyl-[protein] + tRNA(Leu) + H(+)</text>
        <dbReference type="Rhea" id="RHEA:12340"/>
        <dbReference type="Rhea" id="RHEA-COMP:9613"/>
        <dbReference type="Rhea" id="RHEA-COMP:9622"/>
        <dbReference type="Rhea" id="RHEA-COMP:12670"/>
        <dbReference type="Rhea" id="RHEA-COMP:12671"/>
        <dbReference type="ChEBI" id="CHEBI:15378"/>
        <dbReference type="ChEBI" id="CHEBI:65249"/>
        <dbReference type="ChEBI" id="CHEBI:78442"/>
        <dbReference type="ChEBI" id="CHEBI:78494"/>
        <dbReference type="ChEBI" id="CHEBI:133043"/>
        <dbReference type="EC" id="2.3.2.6"/>
    </reaction>
</comment>
<dbReference type="InterPro" id="IPR042203">
    <property type="entry name" value="Leu/Phe-tRNA_Trfase_C"/>
</dbReference>
<keyword evidence="1 4" id="KW-0963">Cytoplasm</keyword>
<comment type="function">
    <text evidence="4">Functions in the N-end rule pathway of protein degradation where it conjugates Leu, Phe and, less efficiently, Met from aminoacyl-tRNAs to the N-termini of proteins containing an N-terminal arginine or lysine.</text>
</comment>
<evidence type="ECO:0000313" key="5">
    <source>
        <dbReference type="EMBL" id="TKK69201.1"/>
    </source>
</evidence>
<evidence type="ECO:0000256" key="3">
    <source>
        <dbReference type="ARBA" id="ARBA00023315"/>
    </source>
</evidence>
<dbReference type="GO" id="GO:0005737">
    <property type="term" value="C:cytoplasm"/>
    <property type="evidence" value="ECO:0007669"/>
    <property type="project" value="UniProtKB-SubCell"/>
</dbReference>
<evidence type="ECO:0000256" key="1">
    <source>
        <dbReference type="ARBA" id="ARBA00022490"/>
    </source>
</evidence>
<comment type="catalytic activity">
    <reaction evidence="4">
        <text>L-phenylalanyl-tRNA(Phe) + an N-terminal L-alpha-aminoacyl-[protein] = an N-terminal L-phenylalanyl-L-alpha-aminoacyl-[protein] + tRNA(Phe)</text>
        <dbReference type="Rhea" id="RHEA:43632"/>
        <dbReference type="Rhea" id="RHEA-COMP:9668"/>
        <dbReference type="Rhea" id="RHEA-COMP:9699"/>
        <dbReference type="Rhea" id="RHEA-COMP:10636"/>
        <dbReference type="Rhea" id="RHEA-COMP:10637"/>
        <dbReference type="ChEBI" id="CHEBI:78442"/>
        <dbReference type="ChEBI" id="CHEBI:78531"/>
        <dbReference type="ChEBI" id="CHEBI:78597"/>
        <dbReference type="ChEBI" id="CHEBI:83561"/>
        <dbReference type="EC" id="2.3.2.6"/>
    </reaction>
</comment>
<comment type="caution">
    <text evidence="5">The sequence shown here is derived from an EMBL/GenBank/DDBJ whole genome shotgun (WGS) entry which is preliminary data.</text>
</comment>
<name>A0A4U3L227_9BACT</name>
<sequence>MPLHILDSRIWFPPVNDALEDGLLAIGGDLSVARLLLAYRQGIFPWYDGDVPLWWSPDPRFVLYPHNLRISKSMKQLLKQQKFHFTINTAFEQVIKQCMLIERPGQGGTWINEDVIEAYTTLHYQGFAHSAEVWQDEQLVGGLYGIRLSNLFFGESMFSLQSNASKYAFISYVQQLIKEGVILIDCQVYTQHLESLGAGMISREAFIKVLKENVQSPYPLQGNV</sequence>
<comment type="similarity">
    <text evidence="4">Belongs to the L/F-transferase family.</text>
</comment>
<dbReference type="InterPro" id="IPR016181">
    <property type="entry name" value="Acyl_CoA_acyltransferase"/>
</dbReference>
<dbReference type="RefSeq" id="WP_137261197.1">
    <property type="nucleotide sequence ID" value="NZ_SZQL01000005.1"/>
</dbReference>
<keyword evidence="2 4" id="KW-0808">Transferase</keyword>
<dbReference type="PANTHER" id="PTHR30098:SF2">
    <property type="entry name" value="LEUCYL_PHENYLALANYL-TRNA--PROTEIN TRANSFERASE"/>
    <property type="match status" value="1"/>
</dbReference>
<dbReference type="HAMAP" id="MF_00688">
    <property type="entry name" value="Leu_Phe_trans"/>
    <property type="match status" value="1"/>
</dbReference>
<protein>
    <recommendedName>
        <fullName evidence="4">Leucyl/phenylalanyl-tRNA--protein transferase</fullName>
        <ecNumber evidence="4">2.3.2.6</ecNumber>
    </recommendedName>
    <alternativeName>
        <fullName evidence="4">L/F-transferase</fullName>
    </alternativeName>
    <alternativeName>
        <fullName evidence="4">Leucyltransferase</fullName>
    </alternativeName>
    <alternativeName>
        <fullName evidence="4">Phenyalanyltransferase</fullName>
    </alternativeName>
</protein>
<dbReference type="Pfam" id="PF03588">
    <property type="entry name" value="Leu_Phe_trans"/>
    <property type="match status" value="1"/>
</dbReference>
<dbReference type="Gene3D" id="3.40.630.70">
    <property type="entry name" value="Leucyl/phenylalanyl-tRNA-protein transferase, C-terminal domain"/>
    <property type="match status" value="1"/>
</dbReference>
<dbReference type="InterPro" id="IPR004616">
    <property type="entry name" value="Leu/Phe-tRNA_Trfase"/>
</dbReference>
<comment type="catalytic activity">
    <reaction evidence="4">
        <text>N-terminal L-arginyl-[protein] + L-leucyl-tRNA(Leu) = N-terminal L-leucyl-L-arginyl-[protein] + tRNA(Leu) + H(+)</text>
        <dbReference type="Rhea" id="RHEA:50416"/>
        <dbReference type="Rhea" id="RHEA-COMP:9613"/>
        <dbReference type="Rhea" id="RHEA-COMP:9622"/>
        <dbReference type="Rhea" id="RHEA-COMP:12672"/>
        <dbReference type="Rhea" id="RHEA-COMP:12673"/>
        <dbReference type="ChEBI" id="CHEBI:15378"/>
        <dbReference type="ChEBI" id="CHEBI:64719"/>
        <dbReference type="ChEBI" id="CHEBI:78442"/>
        <dbReference type="ChEBI" id="CHEBI:78494"/>
        <dbReference type="ChEBI" id="CHEBI:133044"/>
        <dbReference type="EC" id="2.3.2.6"/>
    </reaction>
</comment>
<proteinExistence type="inferred from homology"/>
<gene>
    <name evidence="4" type="primary">aat</name>
    <name evidence="5" type="ORF">FC093_07740</name>
</gene>
<dbReference type="Gene3D" id="3.30.70.3550">
    <property type="entry name" value="Leucyl/phenylalanyl-tRNA-protein transferase, N-terminal domain"/>
    <property type="match status" value="1"/>
</dbReference>
<dbReference type="AlphaFoldDB" id="A0A4U3L227"/>
<evidence type="ECO:0000313" key="6">
    <source>
        <dbReference type="Proteomes" id="UP000305848"/>
    </source>
</evidence>
<dbReference type="Proteomes" id="UP000305848">
    <property type="component" value="Unassembled WGS sequence"/>
</dbReference>
<evidence type="ECO:0000256" key="4">
    <source>
        <dbReference type="HAMAP-Rule" id="MF_00688"/>
    </source>
</evidence>
<keyword evidence="6" id="KW-1185">Reference proteome</keyword>
<dbReference type="EC" id="2.3.2.6" evidence="4"/>
<organism evidence="5 6">
    <name type="scientific">Ilyomonas limi</name>
    <dbReference type="NCBI Taxonomy" id="2575867"/>
    <lineage>
        <taxon>Bacteria</taxon>
        <taxon>Pseudomonadati</taxon>
        <taxon>Bacteroidota</taxon>
        <taxon>Chitinophagia</taxon>
        <taxon>Chitinophagales</taxon>
        <taxon>Chitinophagaceae</taxon>
        <taxon>Ilyomonas</taxon>
    </lineage>
</organism>